<evidence type="ECO:0000256" key="7">
    <source>
        <dbReference type="SAM" id="SignalP"/>
    </source>
</evidence>
<evidence type="ECO:0000256" key="5">
    <source>
        <dbReference type="SAM" id="MobiDB-lite"/>
    </source>
</evidence>
<reference evidence="9 10" key="1">
    <citation type="submission" date="2018-11" db="EMBL/GenBank/DDBJ databases">
        <authorList>
            <person name="Li F."/>
        </authorList>
    </citation>
    <scope>NUCLEOTIDE SEQUENCE [LARGE SCALE GENOMIC DNA]</scope>
    <source>
        <strain evidence="9 10">YS17T</strain>
    </source>
</reference>
<dbReference type="EMBL" id="RQJX01000014">
    <property type="protein sequence ID" value="RQN03154.1"/>
    <property type="molecule type" value="Genomic_DNA"/>
</dbReference>
<keyword evidence="10" id="KW-1185">Reference proteome</keyword>
<keyword evidence="2" id="KW-0964">Secreted</keyword>
<dbReference type="InterPro" id="IPR019931">
    <property type="entry name" value="LPXTG_anchor"/>
</dbReference>
<evidence type="ECO:0000259" key="8">
    <source>
        <dbReference type="Pfam" id="PF00746"/>
    </source>
</evidence>
<evidence type="ECO:0000313" key="9">
    <source>
        <dbReference type="EMBL" id="RQN03154.1"/>
    </source>
</evidence>
<feature type="transmembrane region" description="Helical" evidence="6">
    <location>
        <begin position="415"/>
        <end position="436"/>
    </location>
</feature>
<keyword evidence="6" id="KW-0812">Transmembrane</keyword>
<dbReference type="RefSeq" id="WP_124237172.1">
    <property type="nucleotide sequence ID" value="NZ_JBHUFI010000008.1"/>
</dbReference>
<keyword evidence="6" id="KW-0472">Membrane</keyword>
<feature type="region of interest" description="Disordered" evidence="5">
    <location>
        <begin position="167"/>
        <end position="204"/>
    </location>
</feature>
<comment type="caution">
    <text evidence="9">The sequence shown here is derived from an EMBL/GenBank/DDBJ whole genome shotgun (WGS) entry which is preliminary data.</text>
</comment>
<evidence type="ECO:0000256" key="4">
    <source>
        <dbReference type="ARBA" id="ARBA00023088"/>
    </source>
</evidence>
<gene>
    <name evidence="9" type="ORF">EHW97_10760</name>
</gene>
<dbReference type="Proteomes" id="UP000275225">
    <property type="component" value="Unassembled WGS sequence"/>
</dbReference>
<feature type="domain" description="Gram-positive cocci surface proteins LPxTG" evidence="8">
    <location>
        <begin position="408"/>
        <end position="444"/>
    </location>
</feature>
<dbReference type="AlphaFoldDB" id="A0A3N6XZL3"/>
<protein>
    <recommendedName>
        <fullName evidence="8">Gram-positive cocci surface proteins LPxTG domain-containing protein</fullName>
    </recommendedName>
</protein>
<name>A0A3N6XZL3_9ACTN</name>
<sequence length="453" mass="42872">MRVLASAVASLATAVTGVIVAAVPAHGAAPCLSACTVTFAPGPQATWQVPAGLSDLTAEIAAGSGAANSQDAAGDSAGAGGTIVVDLGTSYNGQTLHLLVGKEGTLTFGGNRDDGPILASGGGGSYLAVPGRFVAVAGGGGGGGHFTNESTRVVTLAGGAGGYASIDPHGAGGENDPDLPAAGSGAVGGTPGGPSSPVAVAGGTGGVATVDAEGRITPGDGGAAASFGNYPTAAGGGGYAGGGGGSARFWGQPPMRTAGAGGGGSGYLAPGLTPLSTRPNHGAGYITVTYSFDPTLVPPVSSVEPGAVTTLKVSGLPAATDFAVTLASGEQLAATATDGAGRAEVDIEAPRAEATYVLQLRVAGEVVDEAPLTVAAVAVPPPADPGAEPSAPPAARPGHLVPIAAPTAELPDTGAASMAALLILGSAATVIGTSMVSRVAARRKRRPANSGAS</sequence>
<keyword evidence="1" id="KW-0134">Cell wall</keyword>
<evidence type="ECO:0000313" key="10">
    <source>
        <dbReference type="Proteomes" id="UP000275225"/>
    </source>
</evidence>
<accession>A0A3N6XZL3</accession>
<evidence type="ECO:0000256" key="1">
    <source>
        <dbReference type="ARBA" id="ARBA00022512"/>
    </source>
</evidence>
<keyword evidence="4" id="KW-0572">Peptidoglycan-anchor</keyword>
<keyword evidence="6" id="KW-1133">Transmembrane helix</keyword>
<dbReference type="Pfam" id="PF00746">
    <property type="entry name" value="Gram_pos_anchor"/>
    <property type="match status" value="1"/>
</dbReference>
<evidence type="ECO:0000256" key="2">
    <source>
        <dbReference type="ARBA" id="ARBA00022525"/>
    </source>
</evidence>
<keyword evidence="3 7" id="KW-0732">Signal</keyword>
<feature type="chain" id="PRO_5018269360" description="Gram-positive cocci surface proteins LPxTG domain-containing protein" evidence="7">
    <location>
        <begin position="22"/>
        <end position="453"/>
    </location>
</feature>
<evidence type="ECO:0000256" key="3">
    <source>
        <dbReference type="ARBA" id="ARBA00022729"/>
    </source>
</evidence>
<feature type="compositionally biased region" description="Low complexity" evidence="5">
    <location>
        <begin position="193"/>
        <end position="204"/>
    </location>
</feature>
<evidence type="ECO:0000256" key="6">
    <source>
        <dbReference type="SAM" id="Phobius"/>
    </source>
</evidence>
<feature type="signal peptide" evidence="7">
    <location>
        <begin position="1"/>
        <end position="21"/>
    </location>
</feature>
<organism evidence="9 10">
    <name type="scientific">Aeromicrobium camelliae</name>
    <dbReference type="NCBI Taxonomy" id="1538144"/>
    <lineage>
        <taxon>Bacteria</taxon>
        <taxon>Bacillati</taxon>
        <taxon>Actinomycetota</taxon>
        <taxon>Actinomycetes</taxon>
        <taxon>Propionibacteriales</taxon>
        <taxon>Nocardioidaceae</taxon>
        <taxon>Aeromicrobium</taxon>
    </lineage>
</organism>
<proteinExistence type="predicted"/>